<accession>A0A7X4KER9</accession>
<sequence length="137" mass="15043">MQSHSIKIKPLDSRCRYWAKIVRGGSPLPHPCNVSSAADIPSQYLNQGDEELLPGDVLFEGEANHHTRTDRGWTYFIRAVQEDGSLLTLRSGFSAQKMELKAQGMPIEYLTGSGDVAAMVRIAHGLRLGYKVSKTGG</sequence>
<reference evidence="1 2" key="1">
    <citation type="submission" date="2019-12" db="EMBL/GenBank/DDBJ databases">
        <title>Novel species isolated from a subtropical stream in China.</title>
        <authorList>
            <person name="Lu H."/>
        </authorList>
    </citation>
    <scope>NUCLEOTIDE SEQUENCE [LARGE SCALE GENOMIC DNA]</scope>
    <source>
        <strain evidence="1 2">FT134W</strain>
    </source>
</reference>
<dbReference type="RefSeq" id="WP_161049299.1">
    <property type="nucleotide sequence ID" value="NZ_WWCR01000003.1"/>
</dbReference>
<proteinExistence type="predicted"/>
<dbReference type="AlphaFoldDB" id="A0A7X4KER9"/>
<dbReference type="EMBL" id="WWCR01000003">
    <property type="protein sequence ID" value="MYM71646.1"/>
    <property type="molecule type" value="Genomic_DNA"/>
</dbReference>
<dbReference type="Proteomes" id="UP000469734">
    <property type="component" value="Unassembled WGS sequence"/>
</dbReference>
<gene>
    <name evidence="1" type="ORF">GTP56_05475</name>
</gene>
<comment type="caution">
    <text evidence="1">The sequence shown here is derived from an EMBL/GenBank/DDBJ whole genome shotgun (WGS) entry which is preliminary data.</text>
</comment>
<protein>
    <submittedName>
        <fullName evidence="1">Uncharacterized protein</fullName>
    </submittedName>
</protein>
<organism evidence="1 2">
    <name type="scientific">Duganella margarita</name>
    <dbReference type="NCBI Taxonomy" id="2692170"/>
    <lineage>
        <taxon>Bacteria</taxon>
        <taxon>Pseudomonadati</taxon>
        <taxon>Pseudomonadota</taxon>
        <taxon>Betaproteobacteria</taxon>
        <taxon>Burkholderiales</taxon>
        <taxon>Oxalobacteraceae</taxon>
        <taxon>Telluria group</taxon>
        <taxon>Duganella</taxon>
    </lineage>
</organism>
<evidence type="ECO:0000313" key="2">
    <source>
        <dbReference type="Proteomes" id="UP000469734"/>
    </source>
</evidence>
<name>A0A7X4KER9_9BURK</name>
<evidence type="ECO:0000313" key="1">
    <source>
        <dbReference type="EMBL" id="MYM71646.1"/>
    </source>
</evidence>